<evidence type="ECO:0000313" key="1">
    <source>
        <dbReference type="EMBL" id="KAI3723818.1"/>
    </source>
</evidence>
<dbReference type="EMBL" id="CM042014">
    <property type="protein sequence ID" value="KAI3723818.1"/>
    <property type="molecule type" value="Genomic_DNA"/>
</dbReference>
<organism evidence="1 2">
    <name type="scientific">Cichorium intybus</name>
    <name type="common">Chicory</name>
    <dbReference type="NCBI Taxonomy" id="13427"/>
    <lineage>
        <taxon>Eukaryota</taxon>
        <taxon>Viridiplantae</taxon>
        <taxon>Streptophyta</taxon>
        <taxon>Embryophyta</taxon>
        <taxon>Tracheophyta</taxon>
        <taxon>Spermatophyta</taxon>
        <taxon>Magnoliopsida</taxon>
        <taxon>eudicotyledons</taxon>
        <taxon>Gunneridae</taxon>
        <taxon>Pentapetalae</taxon>
        <taxon>asterids</taxon>
        <taxon>campanulids</taxon>
        <taxon>Asterales</taxon>
        <taxon>Asteraceae</taxon>
        <taxon>Cichorioideae</taxon>
        <taxon>Cichorieae</taxon>
        <taxon>Cichoriinae</taxon>
        <taxon>Cichorium</taxon>
    </lineage>
</organism>
<reference evidence="1 2" key="2">
    <citation type="journal article" date="2022" name="Mol. Ecol. Resour.">
        <title>The genomes of chicory, endive, great burdock and yacon provide insights into Asteraceae paleo-polyploidization history and plant inulin production.</title>
        <authorList>
            <person name="Fan W."/>
            <person name="Wang S."/>
            <person name="Wang H."/>
            <person name="Wang A."/>
            <person name="Jiang F."/>
            <person name="Liu H."/>
            <person name="Zhao H."/>
            <person name="Xu D."/>
            <person name="Zhang Y."/>
        </authorList>
    </citation>
    <scope>NUCLEOTIDE SEQUENCE [LARGE SCALE GENOMIC DNA]</scope>
    <source>
        <strain evidence="2">cv. Punajuju</strain>
        <tissue evidence="1">Leaves</tissue>
    </source>
</reference>
<keyword evidence="2" id="KW-1185">Reference proteome</keyword>
<protein>
    <submittedName>
        <fullName evidence="1">Uncharacterized protein</fullName>
    </submittedName>
</protein>
<evidence type="ECO:0000313" key="2">
    <source>
        <dbReference type="Proteomes" id="UP001055811"/>
    </source>
</evidence>
<accession>A0ACB9BPF0</accession>
<proteinExistence type="predicted"/>
<dbReference type="Proteomes" id="UP001055811">
    <property type="component" value="Linkage Group LG06"/>
</dbReference>
<name>A0ACB9BPF0_CICIN</name>
<comment type="caution">
    <text evidence="1">The sequence shown here is derived from an EMBL/GenBank/DDBJ whole genome shotgun (WGS) entry which is preliminary data.</text>
</comment>
<reference evidence="2" key="1">
    <citation type="journal article" date="2022" name="Mol. Ecol. Resour.">
        <title>The genomes of chicory, endive, great burdock and yacon provide insights into Asteraceae palaeo-polyploidization history and plant inulin production.</title>
        <authorList>
            <person name="Fan W."/>
            <person name="Wang S."/>
            <person name="Wang H."/>
            <person name="Wang A."/>
            <person name="Jiang F."/>
            <person name="Liu H."/>
            <person name="Zhao H."/>
            <person name="Xu D."/>
            <person name="Zhang Y."/>
        </authorList>
    </citation>
    <scope>NUCLEOTIDE SEQUENCE [LARGE SCALE GENOMIC DNA]</scope>
    <source>
        <strain evidence="2">cv. Punajuju</strain>
    </source>
</reference>
<gene>
    <name evidence="1" type="ORF">L2E82_35577</name>
</gene>
<sequence>MLFLVRSIPSALSKSDSSIVDTNIAISGVANEFGTIWHVQYHSTIYDDPLAEDSWGRPKKQSEGQS</sequence>